<name>A0AAV2CAK5_9ROSI</name>
<sequence length="194" mass="20860">MEALMAPAGTVHRSPSRLHFLKPSPNFVNSTFKFKPQQLYTFRNRCRTPSTPPLISINCKLKSSGEIKKQNASKKIELWNSAPPLLEEESNADSGKKEPAKAGSGGIYEAVALGSAGELVGDDDGLEDLAVLLKVVAHRVLGGFPRQPADEDFGQRGVAELLTGVAAHGHDRGNCSGGLTEDDGRREIVIIIIF</sequence>
<evidence type="ECO:0000313" key="2">
    <source>
        <dbReference type="Proteomes" id="UP001497516"/>
    </source>
</evidence>
<dbReference type="EMBL" id="OZ034813">
    <property type="protein sequence ID" value="CAL1353533.1"/>
    <property type="molecule type" value="Genomic_DNA"/>
</dbReference>
<reference evidence="1 2" key="1">
    <citation type="submission" date="2024-04" db="EMBL/GenBank/DDBJ databases">
        <authorList>
            <person name="Fracassetti M."/>
        </authorList>
    </citation>
    <scope>NUCLEOTIDE SEQUENCE [LARGE SCALE GENOMIC DNA]</scope>
</reference>
<gene>
    <name evidence="1" type="ORF">LTRI10_LOCUS1431</name>
</gene>
<organism evidence="1 2">
    <name type="scientific">Linum trigynum</name>
    <dbReference type="NCBI Taxonomy" id="586398"/>
    <lineage>
        <taxon>Eukaryota</taxon>
        <taxon>Viridiplantae</taxon>
        <taxon>Streptophyta</taxon>
        <taxon>Embryophyta</taxon>
        <taxon>Tracheophyta</taxon>
        <taxon>Spermatophyta</taxon>
        <taxon>Magnoliopsida</taxon>
        <taxon>eudicotyledons</taxon>
        <taxon>Gunneridae</taxon>
        <taxon>Pentapetalae</taxon>
        <taxon>rosids</taxon>
        <taxon>fabids</taxon>
        <taxon>Malpighiales</taxon>
        <taxon>Linaceae</taxon>
        <taxon>Linum</taxon>
    </lineage>
</organism>
<protein>
    <submittedName>
        <fullName evidence="1">Uncharacterized protein</fullName>
    </submittedName>
</protein>
<evidence type="ECO:0000313" key="1">
    <source>
        <dbReference type="EMBL" id="CAL1353533.1"/>
    </source>
</evidence>
<accession>A0AAV2CAK5</accession>
<dbReference type="Proteomes" id="UP001497516">
    <property type="component" value="Chromosome 1"/>
</dbReference>
<dbReference type="AlphaFoldDB" id="A0AAV2CAK5"/>
<proteinExistence type="predicted"/>
<keyword evidence="2" id="KW-1185">Reference proteome</keyword>